<dbReference type="STRING" id="1123071.SAMN02745181_0454"/>
<dbReference type="AlphaFoldDB" id="A0A1M6CE07"/>
<reference evidence="2 3" key="1">
    <citation type="submission" date="2016-11" db="EMBL/GenBank/DDBJ databases">
        <authorList>
            <person name="Jaros S."/>
            <person name="Januszkiewicz K."/>
            <person name="Wedrychowicz H."/>
        </authorList>
    </citation>
    <scope>NUCLEOTIDE SEQUENCE [LARGE SCALE GENOMIC DNA]</scope>
    <source>
        <strain evidence="2 3">DSM 18772</strain>
    </source>
</reference>
<feature type="transmembrane region" description="Helical" evidence="1">
    <location>
        <begin position="53"/>
        <end position="72"/>
    </location>
</feature>
<name>A0A1M6CE07_9BACT</name>
<evidence type="ECO:0000256" key="1">
    <source>
        <dbReference type="SAM" id="Phobius"/>
    </source>
</evidence>
<organism evidence="2 3">
    <name type="scientific">Rubritalea squalenifaciens DSM 18772</name>
    <dbReference type="NCBI Taxonomy" id="1123071"/>
    <lineage>
        <taxon>Bacteria</taxon>
        <taxon>Pseudomonadati</taxon>
        <taxon>Verrucomicrobiota</taxon>
        <taxon>Verrucomicrobiia</taxon>
        <taxon>Verrucomicrobiales</taxon>
        <taxon>Rubritaleaceae</taxon>
        <taxon>Rubritalea</taxon>
    </lineage>
</organism>
<dbReference type="Proteomes" id="UP000184510">
    <property type="component" value="Unassembled WGS sequence"/>
</dbReference>
<feature type="transmembrane region" description="Helical" evidence="1">
    <location>
        <begin position="154"/>
        <end position="172"/>
    </location>
</feature>
<dbReference type="EMBL" id="FQYR01000002">
    <property type="protein sequence ID" value="SHI59143.1"/>
    <property type="molecule type" value="Genomic_DNA"/>
</dbReference>
<feature type="transmembrane region" description="Helical" evidence="1">
    <location>
        <begin position="129"/>
        <end position="148"/>
    </location>
</feature>
<proteinExistence type="predicted"/>
<feature type="transmembrane region" description="Helical" evidence="1">
    <location>
        <begin position="29"/>
        <end position="47"/>
    </location>
</feature>
<keyword evidence="1" id="KW-0472">Membrane</keyword>
<keyword evidence="1" id="KW-1133">Transmembrane helix</keyword>
<protein>
    <submittedName>
        <fullName evidence="2">Uncharacterized protein</fullName>
    </submittedName>
</protein>
<keyword evidence="3" id="KW-1185">Reference proteome</keyword>
<gene>
    <name evidence="2" type="ORF">SAMN02745181_0454</name>
</gene>
<sequence length="186" mass="21475">MKQSDKTMKKPMAKAGAYAPLREDLPLQLYTWLYFIAGLLGFMMLTWLLGKGWFWALFTGLLFMGIGNSIWISRVMAYGMKRFFTKTLMGFAIDVFRKRSVIKAAKEMIKVDEGFEHELVTVIQRESRWMVMVPLLISLAVLLLDILLPADLMYFQMAGIYFLAIGWGWMTLCRMGLLMMLPVDTE</sequence>
<keyword evidence="1" id="KW-0812">Transmembrane</keyword>
<evidence type="ECO:0000313" key="2">
    <source>
        <dbReference type="EMBL" id="SHI59143.1"/>
    </source>
</evidence>
<evidence type="ECO:0000313" key="3">
    <source>
        <dbReference type="Proteomes" id="UP000184510"/>
    </source>
</evidence>
<dbReference type="InParanoid" id="A0A1M6CE07"/>
<accession>A0A1M6CE07</accession>